<feature type="compositionally biased region" description="Basic and acidic residues" evidence="1">
    <location>
        <begin position="134"/>
        <end position="151"/>
    </location>
</feature>
<proteinExistence type="predicted"/>
<reference evidence="4" key="1">
    <citation type="submission" date="2025-08" db="UniProtKB">
        <authorList>
            <consortium name="RefSeq"/>
        </authorList>
    </citation>
    <scope>IDENTIFICATION</scope>
</reference>
<dbReference type="CTD" id="103183514"/>
<dbReference type="eggNOG" id="ENOG502RMHR">
    <property type="taxonomic scope" value="Eukaryota"/>
</dbReference>
<dbReference type="InterPro" id="IPR027884">
    <property type="entry name" value="DUF4614"/>
</dbReference>
<dbReference type="InterPro" id="IPR040120">
    <property type="entry name" value="C19orf44-like"/>
</dbReference>
<feature type="compositionally biased region" description="Basic and acidic residues" evidence="1">
    <location>
        <begin position="93"/>
        <end position="102"/>
    </location>
</feature>
<dbReference type="PANTHER" id="PTHR22409">
    <property type="entry name" value="CHROMOSOME 19 OPEN READING FRAME 44"/>
    <property type="match status" value="1"/>
</dbReference>
<dbReference type="InParanoid" id="A0A1U8DJF2"/>
<evidence type="ECO:0000313" key="4">
    <source>
        <dbReference type="RefSeq" id="XP_014377859.2"/>
    </source>
</evidence>
<keyword evidence="3" id="KW-1185">Reference proteome</keyword>
<dbReference type="PANTHER" id="PTHR22409:SF2">
    <property type="entry name" value="CHROMOSOME 19 OPEN READING FRAME 44"/>
    <property type="match status" value="1"/>
</dbReference>
<organism evidence="3 4">
    <name type="scientific">Alligator sinensis</name>
    <name type="common">Chinese alligator</name>
    <dbReference type="NCBI Taxonomy" id="38654"/>
    <lineage>
        <taxon>Eukaryota</taxon>
        <taxon>Metazoa</taxon>
        <taxon>Chordata</taxon>
        <taxon>Craniata</taxon>
        <taxon>Vertebrata</taxon>
        <taxon>Euteleostomi</taxon>
        <taxon>Archelosauria</taxon>
        <taxon>Archosauria</taxon>
        <taxon>Crocodylia</taxon>
        <taxon>Alligatoridae</taxon>
        <taxon>Alligatorinae</taxon>
        <taxon>Alligator</taxon>
    </lineage>
</organism>
<sequence length="545" mass="59990">MDGIQRGRAQAGGNGPAARPAQGTPLAQPARTRSKIAARGLQMRSSSTHLAPHVSDESFSARPSHDPNAGGSRYLKKSSAPGEGVTLPNSWSKGRESTRPIEQKAPLKARFDLDSDEEEMRALLGSSLAFSSDNEDRKDSTRNAKQCEKSFLKTKLKTPPGTPLLPHRPSSRTNVFRAPSPCTESSPERNHHGARPQVPSSSGRNPPRPKQISLSESCEIKSLDELFSRAGSTQNSISESSDDFRVNILSLDELAPSILSKREDLQQKKTDVTKIKRSDEEKGITVFQANSDQPPLEVRSAGLRTNIDFDSDIEEGIGTEAEISEHLSGSSENLPSLHQDVFEPTENTVHSEYSENFEKSVSAVVSGTTNRRSPSETLMEHSNSSVHSRETLSLSLSSSLSNKKWHGTVNRVTVKETAVQTADFPFTYCWSKMDGTAILGPTAGHSYLDPIPVASHVVSMDMVEALTAYSPAVFVLNDTLKQHLMLTQQFVETFHHLHLSLVESLEHENFHYHTLEEAKEYIKSHKSPPLTTEQALEEVKKVQEQ</sequence>
<name>A0A1U8DJF2_ALLSI</name>
<dbReference type="Proteomes" id="UP000189705">
    <property type="component" value="Unplaced"/>
</dbReference>
<dbReference type="AlphaFoldDB" id="A0A1U8DJF2"/>
<evidence type="ECO:0000256" key="1">
    <source>
        <dbReference type="SAM" id="MobiDB-lite"/>
    </source>
</evidence>
<gene>
    <name evidence="4" type="primary">CUNH19orf44</name>
</gene>
<evidence type="ECO:0000313" key="3">
    <source>
        <dbReference type="Proteomes" id="UP000189705"/>
    </source>
</evidence>
<feature type="domain" description="DUF4614" evidence="2">
    <location>
        <begin position="351"/>
        <end position="527"/>
    </location>
</feature>
<protein>
    <submittedName>
        <fullName evidence="4">Uncharacterized protein C19orf44 homolog</fullName>
    </submittedName>
</protein>
<dbReference type="Pfam" id="PF15391">
    <property type="entry name" value="DUF4614"/>
    <property type="match status" value="1"/>
</dbReference>
<dbReference type="KEGG" id="asn:102380105"/>
<feature type="region of interest" description="Disordered" evidence="1">
    <location>
        <begin position="126"/>
        <end position="216"/>
    </location>
</feature>
<evidence type="ECO:0000259" key="2">
    <source>
        <dbReference type="Pfam" id="PF15391"/>
    </source>
</evidence>
<dbReference type="RefSeq" id="XP_014377859.2">
    <property type="nucleotide sequence ID" value="XM_014522373.2"/>
</dbReference>
<feature type="region of interest" description="Disordered" evidence="1">
    <location>
        <begin position="1"/>
        <end position="114"/>
    </location>
</feature>
<dbReference type="GeneID" id="102380105"/>
<accession>A0A1U8DJF2</accession>